<sequence>FFPPLPVFHPHDLREGVSFNYSPDEDDLNPCPQRLAFGSAFGDILQVISKGRSHWWQAREWERAGAGTHEPQNGARTAAALLSRRAPKRTRLNCTGLFSFARPGKHRSVPLPKQAVGASPRSEAGDWSPTKEVVHLAISQERPWCCSERARVVGRRHIKEYADPGLARQIRLPHFRQHHPAAHHKNESREEMDARTSLTIEYLEYGTHEDAMYGTKLEHDRDISPARARLPFSTLNRRRCASFRTARICCRFVAFIAALGKLSAMSDVHGLI</sequence>
<name>A0A1I8FLZ7_9PLAT</name>
<evidence type="ECO:0000313" key="2">
    <source>
        <dbReference type="WBParaSite" id="maker-unitig_38469-snap-gene-0.3-mRNA-1"/>
    </source>
</evidence>
<organism evidence="1 2">
    <name type="scientific">Macrostomum lignano</name>
    <dbReference type="NCBI Taxonomy" id="282301"/>
    <lineage>
        <taxon>Eukaryota</taxon>
        <taxon>Metazoa</taxon>
        <taxon>Spiralia</taxon>
        <taxon>Lophotrochozoa</taxon>
        <taxon>Platyhelminthes</taxon>
        <taxon>Rhabditophora</taxon>
        <taxon>Macrostomorpha</taxon>
        <taxon>Macrostomida</taxon>
        <taxon>Macrostomidae</taxon>
        <taxon>Macrostomum</taxon>
    </lineage>
</organism>
<evidence type="ECO:0000313" key="1">
    <source>
        <dbReference type="Proteomes" id="UP000095280"/>
    </source>
</evidence>
<dbReference type="Gene3D" id="2.30.30.40">
    <property type="entry name" value="SH3 Domains"/>
    <property type="match status" value="1"/>
</dbReference>
<dbReference type="WBParaSite" id="maker-unitig_38469-snap-gene-0.3-mRNA-1">
    <property type="protein sequence ID" value="maker-unitig_38469-snap-gene-0.3-mRNA-1"/>
    <property type="gene ID" value="maker-unitig_38469-snap-gene-0.3"/>
</dbReference>
<dbReference type="InterPro" id="IPR050716">
    <property type="entry name" value="MAGUK"/>
</dbReference>
<keyword evidence="1" id="KW-1185">Reference proteome</keyword>
<dbReference type="AlphaFoldDB" id="A0A1I8FLZ7"/>
<accession>A0A1I8FLZ7</accession>
<reference evidence="2" key="1">
    <citation type="submission" date="2016-11" db="UniProtKB">
        <authorList>
            <consortium name="WormBaseParasite"/>
        </authorList>
    </citation>
    <scope>IDENTIFICATION</scope>
</reference>
<dbReference type="Proteomes" id="UP000095280">
    <property type="component" value="Unplaced"/>
</dbReference>
<protein>
    <submittedName>
        <fullName evidence="2">SH3 domain-containing protein</fullName>
    </submittedName>
</protein>
<dbReference type="InterPro" id="IPR036028">
    <property type="entry name" value="SH3-like_dom_sf"/>
</dbReference>
<proteinExistence type="predicted"/>
<dbReference type="PANTHER" id="PTHR23122">
    <property type="entry name" value="MEMBRANE-ASSOCIATED GUANYLATE KINASE MAGUK"/>
    <property type="match status" value="1"/>
</dbReference>
<dbReference type="SUPFAM" id="SSF50044">
    <property type="entry name" value="SH3-domain"/>
    <property type="match status" value="1"/>
</dbReference>